<proteinExistence type="predicted"/>
<comment type="caution">
    <text evidence="2">The sequence shown here is derived from an EMBL/GenBank/DDBJ whole genome shotgun (WGS) entry which is preliminary data.</text>
</comment>
<evidence type="ECO:0000313" key="3">
    <source>
        <dbReference type="Proteomes" id="UP001358586"/>
    </source>
</evidence>
<sequence>MFTRLGKELEEKNRKLERDVTTYEKKGKKIKKELDGLKIEKSVLGEKVKKIEASRKTKIERVEKRHNVEMENFKKNQQVTLEKYEVEMVKNLQDYLPKLKSNIILHAQVVADPFDVLHVNFNSLSSAIDVDLGFDIFSLSG</sequence>
<evidence type="ECO:0000256" key="1">
    <source>
        <dbReference type="SAM" id="Coils"/>
    </source>
</evidence>
<protein>
    <submittedName>
        <fullName evidence="2">Uncharacterized protein</fullName>
    </submittedName>
</protein>
<keyword evidence="3" id="KW-1185">Reference proteome</keyword>
<name>A0ABR0PBE1_GOSAR</name>
<gene>
    <name evidence="2" type="ORF">PVK06_023532</name>
</gene>
<accession>A0ABR0PBE1</accession>
<dbReference type="EMBL" id="JARKNE010000007">
    <property type="protein sequence ID" value="KAK5818589.1"/>
    <property type="molecule type" value="Genomic_DNA"/>
</dbReference>
<dbReference type="Proteomes" id="UP001358586">
    <property type="component" value="Chromosome 7"/>
</dbReference>
<reference evidence="2 3" key="1">
    <citation type="submission" date="2023-03" db="EMBL/GenBank/DDBJ databases">
        <title>WGS of Gossypium arboreum.</title>
        <authorList>
            <person name="Yu D."/>
        </authorList>
    </citation>
    <scope>NUCLEOTIDE SEQUENCE [LARGE SCALE GENOMIC DNA]</scope>
    <source>
        <tissue evidence="2">Leaf</tissue>
    </source>
</reference>
<keyword evidence="1" id="KW-0175">Coiled coil</keyword>
<evidence type="ECO:0000313" key="2">
    <source>
        <dbReference type="EMBL" id="KAK5818589.1"/>
    </source>
</evidence>
<organism evidence="2 3">
    <name type="scientific">Gossypium arboreum</name>
    <name type="common">Tree cotton</name>
    <name type="synonym">Gossypium nanking</name>
    <dbReference type="NCBI Taxonomy" id="29729"/>
    <lineage>
        <taxon>Eukaryota</taxon>
        <taxon>Viridiplantae</taxon>
        <taxon>Streptophyta</taxon>
        <taxon>Embryophyta</taxon>
        <taxon>Tracheophyta</taxon>
        <taxon>Spermatophyta</taxon>
        <taxon>Magnoliopsida</taxon>
        <taxon>eudicotyledons</taxon>
        <taxon>Gunneridae</taxon>
        <taxon>Pentapetalae</taxon>
        <taxon>rosids</taxon>
        <taxon>malvids</taxon>
        <taxon>Malvales</taxon>
        <taxon>Malvaceae</taxon>
        <taxon>Malvoideae</taxon>
        <taxon>Gossypium</taxon>
    </lineage>
</organism>
<feature type="coiled-coil region" evidence="1">
    <location>
        <begin position="6"/>
        <end position="33"/>
    </location>
</feature>